<dbReference type="Gene3D" id="3.30.710.10">
    <property type="entry name" value="Potassium Channel Kv1.1, Chain A"/>
    <property type="match status" value="1"/>
</dbReference>
<dbReference type="InterPro" id="IPR036890">
    <property type="entry name" value="HATPase_C_sf"/>
</dbReference>
<dbReference type="InterPro" id="IPR000210">
    <property type="entry name" value="BTB/POZ_dom"/>
</dbReference>
<dbReference type="EMBL" id="WTPW01000262">
    <property type="protein sequence ID" value="KAF0529160.1"/>
    <property type="molecule type" value="Genomic_DNA"/>
</dbReference>
<dbReference type="Proteomes" id="UP000439903">
    <property type="component" value="Unassembled WGS sequence"/>
</dbReference>
<dbReference type="SMART" id="SM00225">
    <property type="entry name" value="BTB"/>
    <property type="match status" value="1"/>
</dbReference>
<keyword evidence="3" id="KW-1185">Reference proteome</keyword>
<dbReference type="GO" id="GO:0030544">
    <property type="term" value="F:Hsp70 protein binding"/>
    <property type="evidence" value="ECO:0007669"/>
    <property type="project" value="TreeGrafter"/>
</dbReference>
<dbReference type="PROSITE" id="PS50097">
    <property type="entry name" value="BTB"/>
    <property type="match status" value="1"/>
</dbReference>
<dbReference type="Pfam" id="PF00651">
    <property type="entry name" value="BTB"/>
    <property type="match status" value="1"/>
</dbReference>
<dbReference type="OrthoDB" id="1262810at2759"/>
<dbReference type="PANTHER" id="PTHR15600:SF42">
    <property type="entry name" value="SACSIN"/>
    <property type="match status" value="1"/>
</dbReference>
<dbReference type="NCBIfam" id="NF047352">
    <property type="entry name" value="P_loop_sacsin"/>
    <property type="match status" value="1"/>
</dbReference>
<dbReference type="InterPro" id="IPR052972">
    <property type="entry name" value="Sacsin_chaperone_reg"/>
</dbReference>
<gene>
    <name evidence="2" type="ORF">F8M41_012850</name>
</gene>
<reference evidence="2 3" key="1">
    <citation type="journal article" date="2019" name="Environ. Microbiol.">
        <title>At the nexus of three kingdoms: the genome of the mycorrhizal fungus Gigaspora margarita provides insights into plant, endobacterial and fungal interactions.</title>
        <authorList>
            <person name="Venice F."/>
            <person name="Ghignone S."/>
            <person name="Salvioli di Fossalunga A."/>
            <person name="Amselem J."/>
            <person name="Novero M."/>
            <person name="Xianan X."/>
            <person name="Sedzielewska Toro K."/>
            <person name="Morin E."/>
            <person name="Lipzen A."/>
            <person name="Grigoriev I.V."/>
            <person name="Henrissat B."/>
            <person name="Martin F.M."/>
            <person name="Bonfante P."/>
        </authorList>
    </citation>
    <scope>NUCLEOTIDE SEQUENCE [LARGE SCALE GENOMIC DNA]</scope>
    <source>
        <strain evidence="2 3">BEG34</strain>
    </source>
</reference>
<evidence type="ECO:0000259" key="1">
    <source>
        <dbReference type="PROSITE" id="PS50097"/>
    </source>
</evidence>
<dbReference type="InterPro" id="IPR058210">
    <property type="entry name" value="SACS/Nov_dom"/>
</dbReference>
<dbReference type="SUPFAM" id="SSF54695">
    <property type="entry name" value="POZ domain"/>
    <property type="match status" value="1"/>
</dbReference>
<evidence type="ECO:0000313" key="3">
    <source>
        <dbReference type="Proteomes" id="UP000439903"/>
    </source>
</evidence>
<organism evidence="2 3">
    <name type="scientific">Gigaspora margarita</name>
    <dbReference type="NCBI Taxonomy" id="4874"/>
    <lineage>
        <taxon>Eukaryota</taxon>
        <taxon>Fungi</taxon>
        <taxon>Fungi incertae sedis</taxon>
        <taxon>Mucoromycota</taxon>
        <taxon>Glomeromycotina</taxon>
        <taxon>Glomeromycetes</taxon>
        <taxon>Diversisporales</taxon>
        <taxon>Gigasporaceae</taxon>
        <taxon>Gigaspora</taxon>
    </lineage>
</organism>
<dbReference type="PANTHER" id="PTHR15600">
    <property type="entry name" value="SACSIN"/>
    <property type="match status" value="1"/>
</dbReference>
<name>A0A8H4ASV1_GIGMA</name>
<dbReference type="InterPro" id="IPR011333">
    <property type="entry name" value="SKP1/BTB/POZ_sf"/>
</dbReference>
<evidence type="ECO:0000313" key="2">
    <source>
        <dbReference type="EMBL" id="KAF0529160.1"/>
    </source>
</evidence>
<proteinExistence type="predicted"/>
<dbReference type="CDD" id="cd18186">
    <property type="entry name" value="BTB_POZ_ZBTB_KLHL-like"/>
    <property type="match status" value="1"/>
</dbReference>
<protein>
    <submittedName>
        <fullName evidence="2">Sacsin</fullName>
    </submittedName>
</protein>
<feature type="domain" description="BTB" evidence="1">
    <location>
        <begin position="2676"/>
        <end position="2750"/>
    </location>
</feature>
<comment type="caution">
    <text evidence="2">The sequence shown here is derived from an EMBL/GenBank/DDBJ whole genome shotgun (WGS) entry which is preliminary data.</text>
</comment>
<dbReference type="Pfam" id="PF25794">
    <property type="entry name" value="SACS"/>
    <property type="match status" value="2"/>
</dbReference>
<sequence>MKGKTFKPGEPYTHRLNKILDEYPDGSQILREILQNSDDSKSRSQTFLLDHNTYPTNKLIEPVLNGYNKSNLKLDRYQGPALLSRNDAIFEDRDFQSLLRLADSEKRDQFDKIGAMGVGFNSIYHITDSPSFITGDQYVILDPHDWYFDGGIKYDFIDENIVTDYPDQLTPFINSFGIPCDKKLNGTIFRYPLRTVQDAIDSEISKNEYDPTKILNMFDKFYENESINCLLFLKSVESIKFLELKENDFVPKLLYSIEIVNAKQIRKKRGLVDRSIGSLMKDLGEKKLSGNTILESVFVVTFRQQKFDEEPKESQWIIFSWLGDLNAAATYFNETFKRKIVDYKLIPNVGIAVPLNDPEAFGRLFCFLPLPILLPFRVSLHGHFAVSTNRRSLWSATDGEDLAEGTLAKLKVSWNQYLFNVILPQAWAKFLVHLPIEVPEINVKEFYSFWPIIKESGPGGFVNNQSKNLLLNTIENFKIADKVFCGPPKSCSLGNMSGILPSCQKNSSSCGSFHLLSIENGFLPDESANPNISKIIENIGFPLINIDPKIYEELKKSHHKDSLNICSPHFVRMYLHQNKSKWETIKRDDIISLFEYVLKDQNYTELDGLTMIPLSDGTFGTIIQQKKLYFGIKSKSKSLVFYIGPDYNNSINDNDERNIFVNSLNKFIDKNIPSDLWNLLYKGAQGEWDLNIKILFPSVVANMITSELSGYSVGRDEIPLDGSYEWIFKLWNNLKERDYDLIEFEEIHLLPTNSNTLRKLKTNQKCFWNNFDNKLDNDVQPLIEKFGIVFVDKQFEKRVTYNRSKLSKYVIGLENLTEVLTCLSVVATFPKNVQIDLQPQEVEIMINYLRCLSPENPINNIVKYLPIFSEVGKKDLIAIEPRKRTWYLLPSGDEKNYGKIIAPNTMGFLDTSTPNKRFLLESIIKVQRLSQQGYWTKYVIPYLGSQTPETIGIVIIKLFERLQLLLSEDPKLKFDLGNITFIPASTIRQKEKQETHIELKKPTELYDPENHYISGLFFDDERLFPARNFSEKFRDNFLTSLKVLGMKSYLSPLDIIQRLDVFAKRKKDEIDIVHKKSLKLVQYIDKNYDKLSGNNNPQLFTRSLFTSNNVDLSSILQNREWIPTVDSTGKKQFSKANECRSNKYKNLVGLVMPIIEYSFENKYFIKNMQWDSNPPVDIVIAQLKACSSMELIHENTSKICEEIYKYMNDEMNRNNSNLEKFKEELKDEKWIFCNGKFYSSYRVVIELDKNLGSNNSSVIVELPFAFKHYKELFKEMGVRQKISIPDLINIIKEFHPNDTNTDTVKTLSSEELHKVVSVIELIANRINEQNSSCESESLKDLLVPSTECQLVNLYEIYYDDMKTRLDDNEKNELKIVHSLISYSVAKTLGMKMLAGKFIDSGANNDYGEVYEQNEQLAVRISNIIRDYSVGSIFNEFLQNADDAGARKISFIIDERDNRKINKWLLSFLNKNADKQNSLLSDEMNQWQGPALWIYNDAEFTPHDFDSLKKLGMGGKKNDKTKIGRFGIGFNCAYHLTDLPSFVSGEHIVFFDPLEKFLPKTGNPPRSPRGTKINFIEKDFKKRFEDQASTYAAIFGCEFKEKFNGTLFRLPLRTNPSELSIQTLKSKDLKSKIFDNIKGSREMLFLRNIEQCNLFQMNTTGNLDLIWEAKIQNMNDEIRELRISNSWEAKLYQLEMEMCCKQSRYYKNGKCSEIWLICNGGDNMVDKFRFRDISKEVNLLARGGVAALLAMGDGKSLEDLKAEKFSNVPTLNGKVYSYLSLPMFTSLGVHINGTFCLSSDRKNVLQADSDLLTAETKEGEWNRYILLDVLPPLHSKLLEHVANQLMSPFNDQMFSRLWPMPPTSDIYREYGLNVLRGLYLKRYKVFWTEANGGTLTSFDKAYFVASNDSTIADILIKDGVEIVKLSEEKMNQINKMIKKMQFASVKSVTPKFVCSMLRYCSNILDMADEKSHELAFELLNFILQGEASDLLNRYKQLNDLRILPLCDKSLGTFGSQTYYIADKESRKLFPRALSKFVADPPLKFDWIFKNTICCNEVKIKSLDANSIIDLLEYVLERDKEIDWKPYGEQYPNKYWHDKIISKFTDPFVNYECVKLARYPILSTCLPPNKLVLPDCCNPLLMYSHHPMVSLLARFGVRFTDIRLPSSCHPFIKNCILEQSAVNMIKSLECAVKKSSKSLQQLFAEKVNKDEIKRFRSFIKDEFITGQNDNKLIKFVKTLPIWPTQSRSTISAQEGIIPPRDFPFFSIQEETNIFLVESDSDFLALFTLGAKYIEPVEYVKEHLNPLTITLDQQYIDFLKGVLSLEKREIENYLSPLKIVPNYHLSELVKANTLYDLNESLFRRIFWNTNKLLHPNLQANTKCLNSLKRMGLKYQVNTFTFLECVREIDSRIRTTQLQQSNDQMNLIKSDARFLMEYLYERMITLHFSSDQWVELLSIKFVPVDTDLESPLKETAFVTTGFESINSLCCQEYKLLCWTQCPLFLKSIDPPNTFKITFPNLFRPSMSKILDNLCYVAMDIFRSENNSWKSPKGVQLILDTLKETYKTLDNWLKTNGNANHEIISRLRTDAKIFLNGNDPFIPEDWVAGENLVFGAHEDVRTGLHKVHDNLKEFKLLLKIAGAREIKNIIFDVKTQDYSQKDKLLGGLLDSFEEQEDTMHHDVVFHINHENGIEKIKANRYVLSAASEHFKTLFCGRMKEATEYQKVIVDIDDIEPSAFRVLIRWLHGQKLEEAISAVFKESKCSDVFLVDLLKASDKYQVDPLKDQVEVIIIKGCYVNIDNVIEINEWAEFLRATQLNKYCQQYIKENKSLVIEKKICEIANATNEEDKRNEEDMLNTVLDS</sequence>
<accession>A0A8H4ASV1</accession>
<dbReference type="SUPFAM" id="SSF55874">
    <property type="entry name" value="ATPase domain of HSP90 chaperone/DNA topoisomerase II/histidine kinase"/>
    <property type="match status" value="2"/>
</dbReference>